<dbReference type="AlphaFoldDB" id="H2BX31"/>
<organism evidence="1 2">
    <name type="scientific">Gillisia limnaea (strain DSM 15749 / LMG 21470 / R-8282)</name>
    <dbReference type="NCBI Taxonomy" id="865937"/>
    <lineage>
        <taxon>Bacteria</taxon>
        <taxon>Pseudomonadati</taxon>
        <taxon>Bacteroidota</taxon>
        <taxon>Flavobacteriia</taxon>
        <taxon>Flavobacteriales</taxon>
        <taxon>Flavobacteriaceae</taxon>
        <taxon>Gillisia</taxon>
    </lineage>
</organism>
<name>H2BX31_GILLR</name>
<evidence type="ECO:0000313" key="1">
    <source>
        <dbReference type="EMBL" id="EHQ01983.1"/>
    </source>
</evidence>
<reference evidence="2" key="1">
    <citation type="journal article" date="2012" name="Stand. Genomic Sci.">
        <title>Genome sequence of the Antarctic rhodopsins-containing flavobacterium Gillisia limnaea type strain (R-8282(T)).</title>
        <authorList>
            <person name="Riedel T."/>
            <person name="Held B."/>
            <person name="Nolan M."/>
            <person name="Lucas S."/>
            <person name="Lapidus A."/>
            <person name="Tice H."/>
            <person name="Del Rio T.G."/>
            <person name="Cheng J.F."/>
            <person name="Han C."/>
            <person name="Tapia R."/>
            <person name="Goodwin L.A."/>
            <person name="Pitluck S."/>
            <person name="Liolios K."/>
            <person name="Mavromatis K."/>
            <person name="Pagani I."/>
            <person name="Ivanova N."/>
            <person name="Mikhailova N."/>
            <person name="Pati A."/>
            <person name="Chen A."/>
            <person name="Palaniappan K."/>
            <person name="Land M."/>
            <person name="Rohde M."/>
            <person name="Tindall B.J."/>
            <person name="Detter J.C."/>
            <person name="Goker M."/>
            <person name="Bristow J."/>
            <person name="Eisen J.A."/>
            <person name="Markowitz V."/>
            <person name="Hugenholtz P."/>
            <person name="Kyrpides N.C."/>
            <person name="Klenk H.P."/>
            <person name="Woyke T."/>
        </authorList>
    </citation>
    <scope>NUCLEOTIDE SEQUENCE [LARGE SCALE GENOMIC DNA]</scope>
    <source>
        <strain evidence="2">DSM 15749 / LMG 21470 / R-8282</strain>
    </source>
</reference>
<keyword evidence="2" id="KW-1185">Reference proteome</keyword>
<gene>
    <name evidence="1" type="ORF">Gilli_1317</name>
</gene>
<protein>
    <submittedName>
        <fullName evidence="1">Uncharacterized protein</fullName>
    </submittedName>
</protein>
<sequence>MTLPLGKFSHNYMDVTRYSYRESAKNNKINI</sequence>
<dbReference type="Proteomes" id="UP000003844">
    <property type="component" value="Unassembled WGS sequence"/>
</dbReference>
<evidence type="ECO:0000313" key="2">
    <source>
        <dbReference type="Proteomes" id="UP000003844"/>
    </source>
</evidence>
<accession>H2BX31</accession>
<dbReference type="EMBL" id="JH594606">
    <property type="protein sequence ID" value="EHQ01983.1"/>
    <property type="molecule type" value="Genomic_DNA"/>
</dbReference>
<proteinExistence type="predicted"/>
<dbReference type="STRING" id="865937.Gilli_1317"/>
<dbReference type="HOGENOM" id="CLU_3396713_0_0_10"/>